<dbReference type="GO" id="GO:0051607">
    <property type="term" value="P:defense response to virus"/>
    <property type="evidence" value="ECO:0007669"/>
    <property type="project" value="UniProtKB-KW"/>
</dbReference>
<dbReference type="Pfam" id="PF22335">
    <property type="entry name" value="Cas10-Cmr2_palm2"/>
    <property type="match status" value="1"/>
</dbReference>
<dbReference type="GO" id="GO:0000166">
    <property type="term" value="F:nucleotide binding"/>
    <property type="evidence" value="ECO:0007669"/>
    <property type="project" value="UniProtKB-KW"/>
</dbReference>
<organism evidence="4 5">
    <name type="scientific">Vibrio breoganii</name>
    <dbReference type="NCBI Taxonomy" id="553239"/>
    <lineage>
        <taxon>Bacteria</taxon>
        <taxon>Pseudomonadati</taxon>
        <taxon>Pseudomonadota</taxon>
        <taxon>Gammaproteobacteria</taxon>
        <taxon>Vibrionales</taxon>
        <taxon>Vibrionaceae</taxon>
        <taxon>Vibrio</taxon>
    </lineage>
</organism>
<accession>A0AAP8MSS2</accession>
<evidence type="ECO:0000256" key="1">
    <source>
        <dbReference type="ARBA" id="ARBA00022741"/>
    </source>
</evidence>
<reference evidence="5" key="1">
    <citation type="submission" date="2016-07" db="EMBL/GenBank/DDBJ databases">
        <title>Nontailed viruses are major unrecognized killers of bacteria in the ocean.</title>
        <authorList>
            <person name="Kauffman K."/>
            <person name="Hussain F."/>
            <person name="Yang J."/>
            <person name="Arevalo P."/>
            <person name="Brown J."/>
            <person name="Cutler M."/>
            <person name="Kelly L."/>
            <person name="Polz M.F."/>
        </authorList>
    </citation>
    <scope>NUCLEOTIDE SEQUENCE [LARGE SCALE GENOMIC DNA]</scope>
    <source>
        <strain evidence="5">10N.222.49.A5</strain>
    </source>
</reference>
<gene>
    <name evidence="4" type="ORF">BCS93_18170</name>
</gene>
<evidence type="ECO:0000259" key="3">
    <source>
        <dbReference type="Pfam" id="PF22335"/>
    </source>
</evidence>
<comment type="caution">
    <text evidence="4">The sequence shown here is derived from an EMBL/GenBank/DDBJ whole genome shotgun (WGS) entry which is preliminary data.</text>
</comment>
<feature type="domain" description="Cas10/Cmr2 second palm" evidence="3">
    <location>
        <begin position="246"/>
        <end position="405"/>
    </location>
</feature>
<proteinExistence type="predicted"/>
<dbReference type="InterPro" id="IPR054767">
    <property type="entry name" value="Cas10-Cmr2_palm2"/>
</dbReference>
<dbReference type="Proteomes" id="UP000235611">
    <property type="component" value="Unassembled WGS sequence"/>
</dbReference>
<sequence length="589" mass="65540">MTYAYLFEAKSIQQYLFSSGKLKDVISASERLDRLIDNDHTSVLSHVLKQANLTSDLLESTDEKDAIHFLRCKGGAFYATCSEELPLKALRSLWTLTVTQLFPSMVFTDALTQGDSLQQAIDSGHKSLAADRNAPKLSLPYAPSIAARYPRTGKAAVPLSKLAIAATGSFDDKEINSVDIDTERHRQAYQSFNLREDAALQDRFTPMHLQGQIKYPIDFEKEFKFEGSAKAKQSLSKQQSEAIKDMALIHVDGNGLGILLMKLKTALQDHDEQSYRQAFRRFSDALNKATVTAAREATLWLYEHVLSEESSELNSKDKFTLPMRPIVLGGDDITLFCRADLAMQYARTFCIAFKKSSADELKNLNVDLGGIDHLTASGGVLFHKASHPFIQSHDLVEKLCSKAKVLTKSLFGLNNTDKVGPAALAFYRVSNATKQDLNVLLEQGETVSLDDQQKLHLGQGAYFVENDSNINGKGLSHQVLANLDNLMDASSKPQMSRFRQMATELSEGNLVEANRIFHRGLSLAEREAHVLNEALSTLNPTQKIDWYWKNPSQENSDGHLTTMLKDLLILDHYKPLVISQQPAAKEAAL</sequence>
<evidence type="ECO:0000256" key="2">
    <source>
        <dbReference type="ARBA" id="ARBA00023118"/>
    </source>
</evidence>
<dbReference type="InterPro" id="IPR043128">
    <property type="entry name" value="Rev_trsase/Diguanyl_cyclase"/>
</dbReference>
<protein>
    <recommendedName>
        <fullName evidence="3">Cas10/Cmr2 second palm domain-containing protein</fullName>
    </recommendedName>
</protein>
<evidence type="ECO:0000313" key="5">
    <source>
        <dbReference type="Proteomes" id="UP000235611"/>
    </source>
</evidence>
<name>A0AAP8MSS2_9VIBR</name>
<dbReference type="AlphaFoldDB" id="A0AAP8MSS2"/>
<dbReference type="EMBL" id="MDBO01000132">
    <property type="protein sequence ID" value="PMP05882.1"/>
    <property type="molecule type" value="Genomic_DNA"/>
</dbReference>
<keyword evidence="2" id="KW-0051">Antiviral defense</keyword>
<keyword evidence="1" id="KW-0547">Nucleotide-binding</keyword>
<evidence type="ECO:0000313" key="4">
    <source>
        <dbReference type="EMBL" id="PMP05882.1"/>
    </source>
</evidence>
<dbReference type="RefSeq" id="WP_102382262.1">
    <property type="nucleotide sequence ID" value="NZ_MCZA01000084.1"/>
</dbReference>
<dbReference type="Gene3D" id="3.30.70.270">
    <property type="match status" value="1"/>
</dbReference>